<dbReference type="InterPro" id="IPR014776">
    <property type="entry name" value="4pyrrole_Mease_sub2"/>
</dbReference>
<gene>
    <name evidence="7" type="ORF">SAMN05421823_10822</name>
</gene>
<dbReference type="GO" id="GO:0006364">
    <property type="term" value="P:rRNA processing"/>
    <property type="evidence" value="ECO:0007669"/>
    <property type="project" value="UniProtKB-KW"/>
</dbReference>
<evidence type="ECO:0000256" key="2">
    <source>
        <dbReference type="ARBA" id="ARBA00022552"/>
    </source>
</evidence>
<keyword evidence="3 7" id="KW-0489">Methyltransferase</keyword>
<evidence type="ECO:0000256" key="5">
    <source>
        <dbReference type="ARBA" id="ARBA00022691"/>
    </source>
</evidence>
<keyword evidence="4 7" id="KW-0808">Transferase</keyword>
<name>A0A1G9MLP2_9BACT</name>
<evidence type="ECO:0000256" key="3">
    <source>
        <dbReference type="ARBA" id="ARBA00022603"/>
    </source>
</evidence>
<dbReference type="SUPFAM" id="SSF53790">
    <property type="entry name" value="Tetrapyrrole methylase"/>
    <property type="match status" value="1"/>
</dbReference>
<sequence length="239" mass="26245">MKATSKGRLFLIPTVLSPDTEAQVLPPQVPETIRSLQHFLVENVRTARRFISGLRLGISIESLQFYELSKHTEVRQIEQYLDLAEQGHDLGILSEAGCPGVADPGARAVAGAHRRGIPVVPLVGPSSILLALMASGFSGQSFAFHGYLPIASEARIKALQGLEKEAQKHHQTQIFMETPYRNNPLLDDILKACRPQTLLCVAANLTSPHQLIQTQTVEAWRRTSADFHKIPAIFLLSAS</sequence>
<dbReference type="AlphaFoldDB" id="A0A1G9MLP2"/>
<dbReference type="Gene3D" id="3.40.1010.10">
    <property type="entry name" value="Cobalt-precorrin-4 Transmethylase, Domain 1"/>
    <property type="match status" value="1"/>
</dbReference>
<dbReference type="GO" id="GO:0032259">
    <property type="term" value="P:methylation"/>
    <property type="evidence" value="ECO:0007669"/>
    <property type="project" value="UniProtKB-KW"/>
</dbReference>
<evidence type="ECO:0000313" key="7">
    <source>
        <dbReference type="EMBL" id="SDL75129.1"/>
    </source>
</evidence>
<dbReference type="Proteomes" id="UP000198510">
    <property type="component" value="Unassembled WGS sequence"/>
</dbReference>
<evidence type="ECO:0000256" key="1">
    <source>
        <dbReference type="ARBA" id="ARBA00022490"/>
    </source>
</evidence>
<dbReference type="Pfam" id="PF00590">
    <property type="entry name" value="TP_methylase"/>
    <property type="match status" value="1"/>
</dbReference>
<dbReference type="OrthoDB" id="7061662at2"/>
<dbReference type="PANTHER" id="PTHR46111:SF2">
    <property type="entry name" value="SAM-DEPENDENT METHYLTRANSFERASE"/>
    <property type="match status" value="1"/>
</dbReference>
<accession>A0A1G9MLP2</accession>
<keyword evidence="2" id="KW-0698">rRNA processing</keyword>
<dbReference type="GO" id="GO:0008168">
    <property type="term" value="F:methyltransferase activity"/>
    <property type="evidence" value="ECO:0007669"/>
    <property type="project" value="UniProtKB-KW"/>
</dbReference>
<dbReference type="InterPro" id="IPR008189">
    <property type="entry name" value="rRNA_ssu_MeTfrase_I"/>
</dbReference>
<dbReference type="RefSeq" id="WP_089684797.1">
    <property type="nucleotide sequence ID" value="NZ_FNFO01000008.1"/>
</dbReference>
<dbReference type="PANTHER" id="PTHR46111">
    <property type="entry name" value="RIBOSOMAL RNA SMALL SUBUNIT METHYLTRANSFERASE I"/>
    <property type="match status" value="1"/>
</dbReference>
<proteinExistence type="predicted"/>
<dbReference type="InterPro" id="IPR014777">
    <property type="entry name" value="4pyrrole_Mease_sub1"/>
</dbReference>
<dbReference type="EMBL" id="FNFO01000008">
    <property type="protein sequence ID" value="SDL75129.1"/>
    <property type="molecule type" value="Genomic_DNA"/>
</dbReference>
<reference evidence="7 8" key="1">
    <citation type="submission" date="2016-10" db="EMBL/GenBank/DDBJ databases">
        <authorList>
            <person name="de Groot N.N."/>
        </authorList>
    </citation>
    <scope>NUCLEOTIDE SEQUENCE [LARGE SCALE GENOMIC DNA]</scope>
    <source>
        <strain evidence="7 8">DSM 25186</strain>
    </source>
</reference>
<evidence type="ECO:0000313" key="8">
    <source>
        <dbReference type="Proteomes" id="UP000198510"/>
    </source>
</evidence>
<dbReference type="STRING" id="1075417.SAMN05421823_10822"/>
<evidence type="ECO:0000256" key="4">
    <source>
        <dbReference type="ARBA" id="ARBA00022679"/>
    </source>
</evidence>
<keyword evidence="5" id="KW-0949">S-adenosyl-L-methionine</keyword>
<protein>
    <submittedName>
        <fullName evidence="7">16S rRNA (Cytidine1402-2'-O)-methyltransferase</fullName>
    </submittedName>
</protein>
<evidence type="ECO:0000259" key="6">
    <source>
        <dbReference type="Pfam" id="PF00590"/>
    </source>
</evidence>
<keyword evidence="1" id="KW-0963">Cytoplasm</keyword>
<dbReference type="CDD" id="cd11649">
    <property type="entry name" value="RsmI_like"/>
    <property type="match status" value="1"/>
</dbReference>
<organism evidence="7 8">
    <name type="scientific">Catalinimonas alkaloidigena</name>
    <dbReference type="NCBI Taxonomy" id="1075417"/>
    <lineage>
        <taxon>Bacteria</taxon>
        <taxon>Pseudomonadati</taxon>
        <taxon>Bacteroidota</taxon>
        <taxon>Cytophagia</taxon>
        <taxon>Cytophagales</taxon>
        <taxon>Catalimonadaceae</taxon>
        <taxon>Catalinimonas</taxon>
    </lineage>
</organism>
<feature type="domain" description="Tetrapyrrole methylase" evidence="6">
    <location>
        <begin position="73"/>
        <end position="218"/>
    </location>
</feature>
<keyword evidence="8" id="KW-1185">Reference proteome</keyword>
<dbReference type="InterPro" id="IPR000878">
    <property type="entry name" value="4pyrrol_Mease"/>
</dbReference>
<dbReference type="InterPro" id="IPR035996">
    <property type="entry name" value="4pyrrol_Methylase_sf"/>
</dbReference>
<dbReference type="Gene3D" id="3.30.950.10">
    <property type="entry name" value="Methyltransferase, Cobalt-precorrin-4 Transmethylase, Domain 2"/>
    <property type="match status" value="1"/>
</dbReference>
<dbReference type="PIRSF" id="PIRSF005917">
    <property type="entry name" value="MTase_YraL"/>
    <property type="match status" value="1"/>
</dbReference>